<dbReference type="eggNOG" id="COG0730">
    <property type="taxonomic scope" value="Bacteria"/>
</dbReference>
<keyword evidence="3 5" id="KW-1133">Transmembrane helix</keyword>
<name>A1ANT0_PELPD</name>
<dbReference type="InterPro" id="IPR002781">
    <property type="entry name" value="TM_pro_TauE-like"/>
</dbReference>
<evidence type="ECO:0000256" key="2">
    <source>
        <dbReference type="ARBA" id="ARBA00022692"/>
    </source>
</evidence>
<dbReference type="GO" id="GO:0005886">
    <property type="term" value="C:plasma membrane"/>
    <property type="evidence" value="ECO:0007669"/>
    <property type="project" value="UniProtKB-SubCell"/>
</dbReference>
<evidence type="ECO:0000313" key="7">
    <source>
        <dbReference type="Proteomes" id="UP000006732"/>
    </source>
</evidence>
<evidence type="ECO:0000313" key="6">
    <source>
        <dbReference type="EMBL" id="ABK99000.1"/>
    </source>
</evidence>
<feature type="transmembrane region" description="Helical" evidence="5">
    <location>
        <begin position="7"/>
        <end position="35"/>
    </location>
</feature>
<feature type="transmembrane region" description="Helical" evidence="5">
    <location>
        <begin position="106"/>
        <end position="126"/>
    </location>
</feature>
<evidence type="ECO:0000256" key="3">
    <source>
        <dbReference type="ARBA" id="ARBA00022989"/>
    </source>
</evidence>
<dbReference type="RefSeq" id="WP_011735293.1">
    <property type="nucleotide sequence ID" value="NC_008609.1"/>
</dbReference>
<keyword evidence="2 5" id="KW-0812">Transmembrane</keyword>
<evidence type="ECO:0000256" key="1">
    <source>
        <dbReference type="ARBA" id="ARBA00004141"/>
    </source>
</evidence>
<feature type="transmembrane region" description="Helical" evidence="5">
    <location>
        <begin position="138"/>
        <end position="156"/>
    </location>
</feature>
<accession>A1ANT0</accession>
<dbReference type="PANTHER" id="PTHR43483:SF3">
    <property type="entry name" value="MEMBRANE TRANSPORTER PROTEIN HI_0806-RELATED"/>
    <property type="match status" value="1"/>
</dbReference>
<reference evidence="6 7" key="1">
    <citation type="submission" date="2006-10" db="EMBL/GenBank/DDBJ databases">
        <title>Complete sequence of chromosome of Pelobacter propionicus DSM 2379.</title>
        <authorList>
            <consortium name="US DOE Joint Genome Institute"/>
            <person name="Copeland A."/>
            <person name="Lucas S."/>
            <person name="Lapidus A."/>
            <person name="Barry K."/>
            <person name="Detter J.C."/>
            <person name="Glavina del Rio T."/>
            <person name="Hammon N."/>
            <person name="Israni S."/>
            <person name="Dalin E."/>
            <person name="Tice H."/>
            <person name="Pitluck S."/>
            <person name="Saunders E."/>
            <person name="Brettin T."/>
            <person name="Bruce D."/>
            <person name="Han C."/>
            <person name="Tapia R."/>
            <person name="Schmutz J."/>
            <person name="Larimer F."/>
            <person name="Land M."/>
            <person name="Hauser L."/>
            <person name="Kyrpides N."/>
            <person name="Kim E."/>
            <person name="Lovley D."/>
            <person name="Richardson P."/>
        </authorList>
    </citation>
    <scope>NUCLEOTIDE SEQUENCE [LARGE SCALE GENOMIC DNA]</scope>
    <source>
        <strain evidence="7">DSM 2379 / NBRC 103807 / OttBd1</strain>
    </source>
</reference>
<dbReference type="EMBL" id="CP000482">
    <property type="protein sequence ID" value="ABK99000.1"/>
    <property type="molecule type" value="Genomic_DNA"/>
</dbReference>
<dbReference type="HOGENOM" id="CLU_045498_6_0_7"/>
<keyword evidence="7" id="KW-1185">Reference proteome</keyword>
<dbReference type="KEGG" id="ppd:Ppro_1384"/>
<feature type="transmembrane region" description="Helical" evidence="5">
    <location>
        <begin position="176"/>
        <end position="197"/>
    </location>
</feature>
<feature type="transmembrane region" description="Helical" evidence="5">
    <location>
        <begin position="80"/>
        <end position="100"/>
    </location>
</feature>
<organism evidence="6 7">
    <name type="scientific">Pelobacter propionicus (strain DSM 2379 / NBRC 103807 / OttBd1)</name>
    <dbReference type="NCBI Taxonomy" id="338966"/>
    <lineage>
        <taxon>Bacteria</taxon>
        <taxon>Pseudomonadati</taxon>
        <taxon>Thermodesulfobacteriota</taxon>
        <taxon>Desulfuromonadia</taxon>
        <taxon>Desulfuromonadales</taxon>
        <taxon>Desulfuromonadaceae</taxon>
        <taxon>Pelobacter</taxon>
    </lineage>
</organism>
<dbReference type="STRING" id="338966.Ppro_1384"/>
<gene>
    <name evidence="6" type="ordered locus">Ppro_1384</name>
</gene>
<comment type="similarity">
    <text evidence="5">Belongs to the 4-toluene sulfonate uptake permease (TSUP) (TC 2.A.102) family.</text>
</comment>
<protein>
    <recommendedName>
        <fullName evidence="5">Probable membrane transporter protein</fullName>
    </recommendedName>
</protein>
<sequence length="264" mass="27193">MLSWLLYLVLGSGAGILAGLLGVGGGLVIVPLLVFAFSGQGFPEAHLLHMALGTSLATIMFTSVASMRAHHSRNAVDWPVVRRISPGIVAGTFLGSWVAAHLTTGFLKIFFTCFMYFVAAQMLLNVSPPAGRRIPGSSGLIGAGSLIGMVSSLVGIGGGTLSVPFLQWCNLPFKTAIGTSAAIGFPIALAGTVGYIVNGLFVPDLPTASLGFIHLPALVGVAAASFLTAPLGARLAHSLPVPKLKKIFALLLIATGTKMLFSLL</sequence>
<dbReference type="Proteomes" id="UP000006732">
    <property type="component" value="Chromosome"/>
</dbReference>
<feature type="transmembrane region" description="Helical" evidence="5">
    <location>
        <begin position="247"/>
        <end position="263"/>
    </location>
</feature>
<dbReference type="Pfam" id="PF01925">
    <property type="entry name" value="TauE"/>
    <property type="match status" value="1"/>
</dbReference>
<evidence type="ECO:0000256" key="4">
    <source>
        <dbReference type="ARBA" id="ARBA00023136"/>
    </source>
</evidence>
<dbReference type="AlphaFoldDB" id="A1ANT0"/>
<dbReference type="OrthoDB" id="457670at2"/>
<keyword evidence="4 5" id="KW-0472">Membrane</keyword>
<feature type="transmembrane region" description="Helical" evidence="5">
    <location>
        <begin position="209"/>
        <end position="227"/>
    </location>
</feature>
<comment type="subcellular location">
    <subcellularLocation>
        <location evidence="5">Cell membrane</location>
        <topology evidence="5">Multi-pass membrane protein</topology>
    </subcellularLocation>
    <subcellularLocation>
        <location evidence="1">Membrane</location>
        <topology evidence="1">Multi-pass membrane protein</topology>
    </subcellularLocation>
</comment>
<dbReference type="PANTHER" id="PTHR43483">
    <property type="entry name" value="MEMBRANE TRANSPORTER PROTEIN HI_0806-RELATED"/>
    <property type="match status" value="1"/>
</dbReference>
<evidence type="ECO:0000256" key="5">
    <source>
        <dbReference type="RuleBase" id="RU363041"/>
    </source>
</evidence>
<feature type="transmembrane region" description="Helical" evidence="5">
    <location>
        <begin position="47"/>
        <end position="68"/>
    </location>
</feature>
<proteinExistence type="inferred from homology"/>
<keyword evidence="5" id="KW-1003">Cell membrane</keyword>